<comment type="caution">
    <text evidence="1">The sequence shown here is derived from an EMBL/GenBank/DDBJ whole genome shotgun (WGS) entry which is preliminary data.</text>
</comment>
<dbReference type="EMBL" id="BGZK01000137">
    <property type="protein sequence ID" value="GBP22149.1"/>
    <property type="molecule type" value="Genomic_DNA"/>
</dbReference>
<protein>
    <submittedName>
        <fullName evidence="1">Uncharacterized protein</fullName>
    </submittedName>
</protein>
<sequence>MLTSGSAVISGRLPKNVNKHQGMHGPSSTVRYDSCLILNGNPSPNIDYDLGVSLNSKPNHALNFDFALALDSIYDPDLTLNLDHSLHRLRAHSFTNCPVGGDPNKLRRCPFCGDLWWTVKSAHSQNTFEERVKCPILGYSRSALEV</sequence>
<dbReference type="AlphaFoldDB" id="A0A4C1U751"/>
<organism evidence="1 2">
    <name type="scientific">Eumeta variegata</name>
    <name type="common">Bagworm moth</name>
    <name type="synonym">Eumeta japonica</name>
    <dbReference type="NCBI Taxonomy" id="151549"/>
    <lineage>
        <taxon>Eukaryota</taxon>
        <taxon>Metazoa</taxon>
        <taxon>Ecdysozoa</taxon>
        <taxon>Arthropoda</taxon>
        <taxon>Hexapoda</taxon>
        <taxon>Insecta</taxon>
        <taxon>Pterygota</taxon>
        <taxon>Neoptera</taxon>
        <taxon>Endopterygota</taxon>
        <taxon>Lepidoptera</taxon>
        <taxon>Glossata</taxon>
        <taxon>Ditrysia</taxon>
        <taxon>Tineoidea</taxon>
        <taxon>Psychidae</taxon>
        <taxon>Oiketicinae</taxon>
        <taxon>Eumeta</taxon>
    </lineage>
</organism>
<evidence type="ECO:0000313" key="2">
    <source>
        <dbReference type="Proteomes" id="UP000299102"/>
    </source>
</evidence>
<name>A0A4C1U751_EUMVA</name>
<evidence type="ECO:0000313" key="1">
    <source>
        <dbReference type="EMBL" id="GBP22149.1"/>
    </source>
</evidence>
<dbReference type="Proteomes" id="UP000299102">
    <property type="component" value="Unassembled WGS sequence"/>
</dbReference>
<proteinExistence type="predicted"/>
<gene>
    <name evidence="1" type="ORF">EVAR_10658_1</name>
</gene>
<accession>A0A4C1U751</accession>
<keyword evidence="2" id="KW-1185">Reference proteome</keyword>
<reference evidence="1 2" key="1">
    <citation type="journal article" date="2019" name="Commun. Biol.">
        <title>The bagworm genome reveals a unique fibroin gene that provides high tensile strength.</title>
        <authorList>
            <person name="Kono N."/>
            <person name="Nakamura H."/>
            <person name="Ohtoshi R."/>
            <person name="Tomita M."/>
            <person name="Numata K."/>
            <person name="Arakawa K."/>
        </authorList>
    </citation>
    <scope>NUCLEOTIDE SEQUENCE [LARGE SCALE GENOMIC DNA]</scope>
</reference>